<dbReference type="PANTHER" id="PTHR33713">
    <property type="entry name" value="ANTITOXIN YAFN-RELATED"/>
    <property type="match status" value="1"/>
</dbReference>
<dbReference type="InterPro" id="IPR051405">
    <property type="entry name" value="phD/YefM_antitoxin"/>
</dbReference>
<dbReference type="AlphaFoldDB" id="A0A9D1KQI0"/>
<evidence type="ECO:0000313" key="3">
    <source>
        <dbReference type="EMBL" id="HIT85725.1"/>
    </source>
</evidence>
<evidence type="ECO:0000256" key="1">
    <source>
        <dbReference type="ARBA" id="ARBA00009981"/>
    </source>
</evidence>
<comment type="similarity">
    <text evidence="1 2">Belongs to the phD/YefM antitoxin family.</text>
</comment>
<dbReference type="PANTHER" id="PTHR33713:SF6">
    <property type="entry name" value="ANTITOXIN YEFM"/>
    <property type="match status" value="1"/>
</dbReference>
<reference evidence="3" key="1">
    <citation type="submission" date="2020-10" db="EMBL/GenBank/DDBJ databases">
        <authorList>
            <person name="Gilroy R."/>
        </authorList>
    </citation>
    <scope>NUCLEOTIDE SEQUENCE</scope>
    <source>
        <strain evidence="3">CHK181-108</strain>
    </source>
</reference>
<dbReference type="InterPro" id="IPR006442">
    <property type="entry name" value="Antitoxin_Phd/YefM"/>
</dbReference>
<organism evidence="3 4">
    <name type="scientific">Candidatus Ornithomonoglobus intestinigallinarum</name>
    <dbReference type="NCBI Taxonomy" id="2840894"/>
    <lineage>
        <taxon>Bacteria</taxon>
        <taxon>Bacillati</taxon>
        <taxon>Bacillota</taxon>
        <taxon>Clostridia</taxon>
        <taxon>Candidatus Ornithomonoglobus</taxon>
    </lineage>
</organism>
<dbReference type="Pfam" id="PF02604">
    <property type="entry name" value="PhdYeFM_antitox"/>
    <property type="match status" value="1"/>
</dbReference>
<dbReference type="Proteomes" id="UP000824165">
    <property type="component" value="Unassembled WGS sequence"/>
</dbReference>
<evidence type="ECO:0000313" key="4">
    <source>
        <dbReference type="Proteomes" id="UP000824165"/>
    </source>
</evidence>
<gene>
    <name evidence="3" type="ORF">IAA60_07465</name>
</gene>
<protein>
    <recommendedName>
        <fullName evidence="2">Antitoxin</fullName>
    </recommendedName>
</protein>
<name>A0A9D1KQI0_9FIRM</name>
<proteinExistence type="inferred from homology"/>
<dbReference type="Gene3D" id="3.40.1620.10">
    <property type="entry name" value="YefM-like domain"/>
    <property type="match status" value="1"/>
</dbReference>
<comment type="function">
    <text evidence="2">Antitoxin component of a type II toxin-antitoxin (TA) system.</text>
</comment>
<reference evidence="3" key="2">
    <citation type="journal article" date="2021" name="PeerJ">
        <title>Extensive microbial diversity within the chicken gut microbiome revealed by metagenomics and culture.</title>
        <authorList>
            <person name="Gilroy R."/>
            <person name="Ravi A."/>
            <person name="Getino M."/>
            <person name="Pursley I."/>
            <person name="Horton D.L."/>
            <person name="Alikhan N.F."/>
            <person name="Baker D."/>
            <person name="Gharbi K."/>
            <person name="Hall N."/>
            <person name="Watson M."/>
            <person name="Adriaenssens E.M."/>
            <person name="Foster-Nyarko E."/>
            <person name="Jarju S."/>
            <person name="Secka A."/>
            <person name="Antonio M."/>
            <person name="Oren A."/>
            <person name="Chaudhuri R.R."/>
            <person name="La Ragione R."/>
            <person name="Hildebrand F."/>
            <person name="Pallen M.J."/>
        </authorList>
    </citation>
    <scope>NUCLEOTIDE SEQUENCE</scope>
    <source>
        <strain evidence="3">CHK181-108</strain>
    </source>
</reference>
<dbReference type="InterPro" id="IPR036165">
    <property type="entry name" value="YefM-like_sf"/>
</dbReference>
<sequence length="88" mass="10420">MLAVNYTNLRDNMKKHFDRITDDYETMIVTRKNNKNIVMMSEESYNNLTENLYLIKDRANYDWLAESKRQLESGAAVKHELITEDGDE</sequence>
<accession>A0A9D1KQI0</accession>
<dbReference type="EMBL" id="DVLU01000073">
    <property type="protein sequence ID" value="HIT85725.1"/>
    <property type="molecule type" value="Genomic_DNA"/>
</dbReference>
<dbReference type="SUPFAM" id="SSF143120">
    <property type="entry name" value="YefM-like"/>
    <property type="match status" value="1"/>
</dbReference>
<evidence type="ECO:0000256" key="2">
    <source>
        <dbReference type="RuleBase" id="RU362080"/>
    </source>
</evidence>
<comment type="caution">
    <text evidence="3">The sequence shown here is derived from an EMBL/GenBank/DDBJ whole genome shotgun (WGS) entry which is preliminary data.</text>
</comment>